<dbReference type="PANTHER" id="PTHR46890:SF48">
    <property type="entry name" value="RNA-DIRECTED DNA POLYMERASE"/>
    <property type="match status" value="1"/>
</dbReference>
<dbReference type="InterPro" id="IPR052343">
    <property type="entry name" value="Retrotransposon-Effector_Assoc"/>
</dbReference>
<name>A0A438D287_VITVI</name>
<comment type="caution">
    <text evidence="1">The sequence shown here is derived from an EMBL/GenBank/DDBJ whole genome shotgun (WGS) entry which is preliminary data.</text>
</comment>
<gene>
    <name evidence="1" type="ORF">CK203_077393</name>
</gene>
<protein>
    <submittedName>
        <fullName evidence="1">Uncharacterized protein</fullName>
    </submittedName>
</protein>
<sequence>MLVPNKGGSEDLDDFKPISLVNGLYKILAKVLANILKKVAGKVVSTTQHAIVEDRQILNAILVANESTRSLRQTNPLSLYLFIMAMGALPYILSNAKKGDFLVGSSVGGRGDVDVCHLLFPNDMLIPCDANLSGSKMQGGTLPTSYLGLLLRALFRSSWVWVGVGKGEIFNKRLLSKGMEWESGRQLEGGRRLSTEGSGLGWVMSKG</sequence>
<dbReference type="PANTHER" id="PTHR46890">
    <property type="entry name" value="NON-LTR RETROLELEMENT REVERSE TRANSCRIPTASE-LIKE PROTEIN-RELATED"/>
    <property type="match status" value="1"/>
</dbReference>
<dbReference type="AlphaFoldDB" id="A0A438D287"/>
<evidence type="ECO:0000313" key="1">
    <source>
        <dbReference type="EMBL" id="RVW29564.1"/>
    </source>
</evidence>
<proteinExistence type="predicted"/>
<dbReference type="EMBL" id="QGNW01001839">
    <property type="protein sequence ID" value="RVW29564.1"/>
    <property type="molecule type" value="Genomic_DNA"/>
</dbReference>
<evidence type="ECO:0000313" key="2">
    <source>
        <dbReference type="Proteomes" id="UP000288805"/>
    </source>
</evidence>
<reference evidence="1 2" key="1">
    <citation type="journal article" date="2018" name="PLoS Genet.">
        <title>Population sequencing reveals clonal diversity and ancestral inbreeding in the grapevine cultivar Chardonnay.</title>
        <authorList>
            <person name="Roach M.J."/>
            <person name="Johnson D.L."/>
            <person name="Bohlmann J."/>
            <person name="van Vuuren H.J."/>
            <person name="Jones S.J."/>
            <person name="Pretorius I.S."/>
            <person name="Schmidt S.A."/>
            <person name="Borneman A.R."/>
        </authorList>
    </citation>
    <scope>NUCLEOTIDE SEQUENCE [LARGE SCALE GENOMIC DNA]</scope>
    <source>
        <strain evidence="2">cv. Chardonnay</strain>
        <tissue evidence="1">Leaf</tissue>
    </source>
</reference>
<accession>A0A438D287</accession>
<organism evidence="1 2">
    <name type="scientific">Vitis vinifera</name>
    <name type="common">Grape</name>
    <dbReference type="NCBI Taxonomy" id="29760"/>
    <lineage>
        <taxon>Eukaryota</taxon>
        <taxon>Viridiplantae</taxon>
        <taxon>Streptophyta</taxon>
        <taxon>Embryophyta</taxon>
        <taxon>Tracheophyta</taxon>
        <taxon>Spermatophyta</taxon>
        <taxon>Magnoliopsida</taxon>
        <taxon>eudicotyledons</taxon>
        <taxon>Gunneridae</taxon>
        <taxon>Pentapetalae</taxon>
        <taxon>rosids</taxon>
        <taxon>Vitales</taxon>
        <taxon>Vitaceae</taxon>
        <taxon>Viteae</taxon>
        <taxon>Vitis</taxon>
    </lineage>
</organism>
<dbReference type="Proteomes" id="UP000288805">
    <property type="component" value="Unassembled WGS sequence"/>
</dbReference>